<evidence type="ECO:0000313" key="1">
    <source>
        <dbReference type="EMBL" id="QHU01935.1"/>
    </source>
</evidence>
<protein>
    <submittedName>
        <fullName evidence="1">Uncharacterized protein</fullName>
    </submittedName>
</protein>
<dbReference type="AlphaFoldDB" id="A0A6C0J853"/>
<name>A0A6C0J853_9ZZZZ</name>
<dbReference type="EMBL" id="MN740350">
    <property type="protein sequence ID" value="QHU01935.1"/>
    <property type="molecule type" value="Genomic_DNA"/>
</dbReference>
<reference evidence="1" key="1">
    <citation type="journal article" date="2020" name="Nature">
        <title>Giant virus diversity and host interactions through global metagenomics.</title>
        <authorList>
            <person name="Schulz F."/>
            <person name="Roux S."/>
            <person name="Paez-Espino D."/>
            <person name="Jungbluth S."/>
            <person name="Walsh D.A."/>
            <person name="Denef V.J."/>
            <person name="McMahon K.D."/>
            <person name="Konstantinidis K.T."/>
            <person name="Eloe-Fadrosh E.A."/>
            <person name="Kyrpides N.C."/>
            <person name="Woyke T."/>
        </authorList>
    </citation>
    <scope>NUCLEOTIDE SEQUENCE</scope>
    <source>
        <strain evidence="1">GVMAG-M-3300025880-56</strain>
    </source>
</reference>
<proteinExistence type="predicted"/>
<organism evidence="1">
    <name type="scientific">viral metagenome</name>
    <dbReference type="NCBI Taxonomy" id="1070528"/>
    <lineage>
        <taxon>unclassified sequences</taxon>
        <taxon>metagenomes</taxon>
        <taxon>organismal metagenomes</taxon>
    </lineage>
</organism>
<sequence length="116" mass="13596">MDSYADEIIFAFSYDPLKFLKEELNNILTIKPTEDWPVHPKLPAVALTMILKDQNVEIIETTNTHRVYYVERMTESLLRSLFKFDNRHETNILGTIILRSIQEKANFGSFFISIKN</sequence>
<accession>A0A6C0J853</accession>